<dbReference type="Proteomes" id="UP000006911">
    <property type="component" value="Unassembled WGS sequence"/>
</dbReference>
<reference evidence="3 4" key="1">
    <citation type="journal article" date="2010" name="Nature">
        <title>Perigord black truffle genome uncovers evolutionary origins and mechanisms of symbiosis.</title>
        <authorList>
            <person name="Martin F."/>
            <person name="Kohler A."/>
            <person name="Murat C."/>
            <person name="Balestrini R."/>
            <person name="Coutinho P.M."/>
            <person name="Jaillon O."/>
            <person name="Montanini B."/>
            <person name="Morin E."/>
            <person name="Noel B."/>
            <person name="Percudani R."/>
            <person name="Porcel B."/>
            <person name="Rubini A."/>
            <person name="Amicucci A."/>
            <person name="Amselem J."/>
            <person name="Anthouard V."/>
            <person name="Arcioni S."/>
            <person name="Artiguenave F."/>
            <person name="Aury J.M."/>
            <person name="Ballario P."/>
            <person name="Bolchi A."/>
            <person name="Brenna A."/>
            <person name="Brun A."/>
            <person name="Buee M."/>
            <person name="Cantarel B."/>
            <person name="Chevalier G."/>
            <person name="Couloux A."/>
            <person name="Da Silva C."/>
            <person name="Denoeud F."/>
            <person name="Duplessis S."/>
            <person name="Ghignone S."/>
            <person name="Hilselberger B."/>
            <person name="Iotti M."/>
            <person name="Marcais B."/>
            <person name="Mello A."/>
            <person name="Miranda M."/>
            <person name="Pacioni G."/>
            <person name="Quesneville H."/>
            <person name="Riccioni C."/>
            <person name="Ruotolo R."/>
            <person name="Splivallo R."/>
            <person name="Stocchi V."/>
            <person name="Tisserant E."/>
            <person name="Viscomi A.R."/>
            <person name="Zambonelli A."/>
            <person name="Zampieri E."/>
            <person name="Henrissat B."/>
            <person name="Lebrun M.H."/>
            <person name="Paolocci F."/>
            <person name="Bonfante P."/>
            <person name="Ottonello S."/>
            <person name="Wincker P."/>
        </authorList>
    </citation>
    <scope>NUCLEOTIDE SEQUENCE [LARGE SCALE GENOMIC DNA]</scope>
    <source>
        <strain evidence="3 4">Mel28</strain>
    </source>
</reference>
<proteinExistence type="predicted"/>
<keyword evidence="2" id="KW-0732">Signal</keyword>
<dbReference type="RefSeq" id="XP_002837045.1">
    <property type="nucleotide sequence ID" value="XM_002836999.1"/>
</dbReference>
<feature type="transmembrane region" description="Helical" evidence="1">
    <location>
        <begin position="123"/>
        <end position="141"/>
    </location>
</feature>
<feature type="transmembrane region" description="Helical" evidence="1">
    <location>
        <begin position="147"/>
        <end position="174"/>
    </location>
</feature>
<evidence type="ECO:0000313" key="3">
    <source>
        <dbReference type="EMBL" id="CAZ81236.1"/>
    </source>
</evidence>
<keyword evidence="1" id="KW-1133">Transmembrane helix</keyword>
<keyword evidence="1" id="KW-0812">Transmembrane</keyword>
<sequence length="180" mass="19208">MKHSFITFISLFLFLICGVFAAPATLDSAEIAKRDTRPLDIILADTRTAILARNSICNATNPATTADVTTYCDDIITIIDNTIIECGTIPPGTLFTNINLISLILWEILCDINWTLRLILSRCGLLGGLLALILILIGGLISALNLLIATIAGLCIPGLLALLLGLCGPGFWLITCGLII</sequence>
<keyword evidence="1" id="KW-0472">Membrane</keyword>
<dbReference type="HOGENOM" id="CLU_1497284_0_0_1"/>
<dbReference type="InParanoid" id="D5G9P3"/>
<keyword evidence="4" id="KW-1185">Reference proteome</keyword>
<organism evidence="3 4">
    <name type="scientific">Tuber melanosporum (strain Mel28)</name>
    <name type="common">Perigord black truffle</name>
    <dbReference type="NCBI Taxonomy" id="656061"/>
    <lineage>
        <taxon>Eukaryota</taxon>
        <taxon>Fungi</taxon>
        <taxon>Dikarya</taxon>
        <taxon>Ascomycota</taxon>
        <taxon>Pezizomycotina</taxon>
        <taxon>Pezizomycetes</taxon>
        <taxon>Pezizales</taxon>
        <taxon>Tuberaceae</taxon>
        <taxon>Tuber</taxon>
    </lineage>
</organism>
<dbReference type="EMBL" id="FN430064">
    <property type="protein sequence ID" value="CAZ81236.1"/>
    <property type="molecule type" value="Genomic_DNA"/>
</dbReference>
<protein>
    <submittedName>
        <fullName evidence="3">(Perigord truffle) hypothetical protein</fullName>
    </submittedName>
</protein>
<feature type="signal peptide" evidence="2">
    <location>
        <begin position="1"/>
        <end position="21"/>
    </location>
</feature>
<feature type="chain" id="PRO_5003072027" evidence="2">
    <location>
        <begin position="22"/>
        <end position="180"/>
    </location>
</feature>
<evidence type="ECO:0000256" key="1">
    <source>
        <dbReference type="SAM" id="Phobius"/>
    </source>
</evidence>
<dbReference type="AlphaFoldDB" id="D5G9P3"/>
<dbReference type="GeneID" id="9185373"/>
<evidence type="ECO:0000313" key="4">
    <source>
        <dbReference type="Proteomes" id="UP000006911"/>
    </source>
</evidence>
<name>D5G9P3_TUBMM</name>
<evidence type="ECO:0000256" key="2">
    <source>
        <dbReference type="SAM" id="SignalP"/>
    </source>
</evidence>
<dbReference type="KEGG" id="tml:GSTUM_00005006001"/>
<accession>D5G9P3</accession>
<gene>
    <name evidence="3" type="ORF">GSTUM_00005006001</name>
</gene>